<dbReference type="AlphaFoldDB" id="A0A550C811"/>
<keyword evidence="2" id="KW-1185">Reference proteome</keyword>
<evidence type="ECO:0000313" key="2">
    <source>
        <dbReference type="Proteomes" id="UP000320762"/>
    </source>
</evidence>
<dbReference type="Proteomes" id="UP000320762">
    <property type="component" value="Unassembled WGS sequence"/>
</dbReference>
<organism evidence="1 2">
    <name type="scientific">Schizophyllum amplum</name>
    <dbReference type="NCBI Taxonomy" id="97359"/>
    <lineage>
        <taxon>Eukaryota</taxon>
        <taxon>Fungi</taxon>
        <taxon>Dikarya</taxon>
        <taxon>Basidiomycota</taxon>
        <taxon>Agaricomycotina</taxon>
        <taxon>Agaricomycetes</taxon>
        <taxon>Agaricomycetidae</taxon>
        <taxon>Agaricales</taxon>
        <taxon>Schizophyllaceae</taxon>
        <taxon>Schizophyllum</taxon>
    </lineage>
</organism>
<sequence>MADAIDKSIKDHAICKSIEDHAMCKYYIEGLAGEFWRFRADDFLRFARRRLPAIPRPGRSGYVIQDTATALRRARGGRHYVRLTRVLQPLSPVRAVFSRVTVVFSPIKVVFSPVKVMFSPVKVFVKFQAVGLIIKAGEGFDIVVNALNIVMNSLDIVVKSLNIVVNAWDIVLDYLRIVKPLAASNMHEALREASVKCLA</sequence>
<dbReference type="EMBL" id="VDMD01000019">
    <property type="protein sequence ID" value="TRM60932.1"/>
    <property type="molecule type" value="Genomic_DNA"/>
</dbReference>
<evidence type="ECO:0000313" key="1">
    <source>
        <dbReference type="EMBL" id="TRM60932.1"/>
    </source>
</evidence>
<comment type="caution">
    <text evidence="1">The sequence shown here is derived from an EMBL/GenBank/DDBJ whole genome shotgun (WGS) entry which is preliminary data.</text>
</comment>
<reference evidence="1 2" key="1">
    <citation type="journal article" date="2019" name="New Phytol.">
        <title>Comparative genomics reveals unique wood-decay strategies and fruiting body development in the Schizophyllaceae.</title>
        <authorList>
            <person name="Almasi E."/>
            <person name="Sahu N."/>
            <person name="Krizsan K."/>
            <person name="Balint B."/>
            <person name="Kovacs G.M."/>
            <person name="Kiss B."/>
            <person name="Cseklye J."/>
            <person name="Drula E."/>
            <person name="Henrissat B."/>
            <person name="Nagy I."/>
            <person name="Chovatia M."/>
            <person name="Adam C."/>
            <person name="LaButti K."/>
            <person name="Lipzen A."/>
            <person name="Riley R."/>
            <person name="Grigoriev I.V."/>
            <person name="Nagy L.G."/>
        </authorList>
    </citation>
    <scope>NUCLEOTIDE SEQUENCE [LARGE SCALE GENOMIC DNA]</scope>
    <source>
        <strain evidence="1 2">NL-1724</strain>
    </source>
</reference>
<name>A0A550C811_9AGAR</name>
<accession>A0A550C811</accession>
<protein>
    <submittedName>
        <fullName evidence="1">Uncharacterized protein</fullName>
    </submittedName>
</protein>
<proteinExistence type="predicted"/>
<gene>
    <name evidence="1" type="ORF">BD626DRAFT_571320</name>
</gene>